<sequence length="227" mass="25653">MFKKLYSYRFEFFFITQIAVLFGSLFIRGEVFEKSIGPIFFLLNLIAGIILISKRKDLFWFFLILLIASSTIFAIAQASGEMPLFTSYMQFGIYFAFYLVVTYEIIKQVWQSDTVDKKVIYGMASGFISLGLIGFFICMSIEIANPDSFQGGLLSQQETLPNTLTEQLMYFSFITMMTIGYGDILPITPLAQKASILIGLIGQFYLVVITTVVVGKFINQKSAKNDS</sequence>
<evidence type="ECO:0000259" key="2">
    <source>
        <dbReference type="Pfam" id="PF07885"/>
    </source>
</evidence>
<evidence type="ECO:0000256" key="1">
    <source>
        <dbReference type="SAM" id="Phobius"/>
    </source>
</evidence>
<feature type="transmembrane region" description="Helical" evidence="1">
    <location>
        <begin position="12"/>
        <end position="29"/>
    </location>
</feature>
<organism evidence="3 4">
    <name type="scientific">Maribacter algarum</name>
    <name type="common">ex Zhang et al. 2020</name>
    <dbReference type="NCBI Taxonomy" id="2578118"/>
    <lineage>
        <taxon>Bacteria</taxon>
        <taxon>Pseudomonadati</taxon>
        <taxon>Bacteroidota</taxon>
        <taxon>Flavobacteriia</taxon>
        <taxon>Flavobacteriales</taxon>
        <taxon>Flavobacteriaceae</taxon>
        <taxon>Maribacter</taxon>
    </lineage>
</organism>
<evidence type="ECO:0000313" key="3">
    <source>
        <dbReference type="EMBL" id="TMM57072.1"/>
    </source>
</evidence>
<feature type="transmembrane region" description="Helical" evidence="1">
    <location>
        <begin position="164"/>
        <end position="184"/>
    </location>
</feature>
<dbReference type="InterPro" id="IPR013099">
    <property type="entry name" value="K_chnl_dom"/>
</dbReference>
<dbReference type="AlphaFoldDB" id="A0A5S3PQU0"/>
<dbReference type="RefSeq" id="WP_138658054.1">
    <property type="nucleotide sequence ID" value="NZ_VATY01000002.1"/>
</dbReference>
<dbReference type="SUPFAM" id="SSF81324">
    <property type="entry name" value="Voltage-gated potassium channels"/>
    <property type="match status" value="1"/>
</dbReference>
<dbReference type="OrthoDB" id="9799090at2"/>
<feature type="domain" description="Potassium channel" evidence="2">
    <location>
        <begin position="166"/>
        <end position="215"/>
    </location>
</feature>
<gene>
    <name evidence="3" type="ORF">FEE95_11315</name>
</gene>
<dbReference type="Gene3D" id="1.10.287.70">
    <property type="match status" value="1"/>
</dbReference>
<keyword evidence="1" id="KW-0812">Transmembrane</keyword>
<feature type="transmembrane region" description="Helical" evidence="1">
    <location>
        <begin position="196"/>
        <end position="218"/>
    </location>
</feature>
<feature type="transmembrane region" description="Helical" evidence="1">
    <location>
        <begin position="35"/>
        <end position="52"/>
    </location>
</feature>
<dbReference type="GO" id="GO:0034220">
    <property type="term" value="P:monoatomic ion transmembrane transport"/>
    <property type="evidence" value="ECO:0007669"/>
    <property type="project" value="UniProtKB-KW"/>
</dbReference>
<keyword evidence="3" id="KW-0407">Ion channel</keyword>
<accession>A0A5S3PQU0</accession>
<dbReference type="Proteomes" id="UP000310314">
    <property type="component" value="Unassembled WGS sequence"/>
</dbReference>
<reference evidence="3 4" key="1">
    <citation type="submission" date="2019-05" db="EMBL/GenBank/DDBJ databases">
        <authorList>
            <person name="Zhang J.-Y."/>
            <person name="Feg X."/>
            <person name="Du Z.-J."/>
        </authorList>
    </citation>
    <scope>NUCLEOTIDE SEQUENCE [LARGE SCALE GENOMIC DNA]</scope>
    <source>
        <strain evidence="3 4">RZ26</strain>
    </source>
</reference>
<keyword evidence="4" id="KW-1185">Reference proteome</keyword>
<feature type="transmembrane region" description="Helical" evidence="1">
    <location>
        <begin position="88"/>
        <end position="106"/>
    </location>
</feature>
<evidence type="ECO:0000313" key="4">
    <source>
        <dbReference type="Proteomes" id="UP000310314"/>
    </source>
</evidence>
<proteinExistence type="predicted"/>
<comment type="caution">
    <text evidence="3">The sequence shown here is derived from an EMBL/GenBank/DDBJ whole genome shotgun (WGS) entry which is preliminary data.</text>
</comment>
<feature type="transmembrane region" description="Helical" evidence="1">
    <location>
        <begin position="59"/>
        <end position="76"/>
    </location>
</feature>
<feature type="transmembrane region" description="Helical" evidence="1">
    <location>
        <begin position="118"/>
        <end position="144"/>
    </location>
</feature>
<dbReference type="Pfam" id="PF07885">
    <property type="entry name" value="Ion_trans_2"/>
    <property type="match status" value="1"/>
</dbReference>
<dbReference type="EMBL" id="VATY01000002">
    <property type="protein sequence ID" value="TMM57072.1"/>
    <property type="molecule type" value="Genomic_DNA"/>
</dbReference>
<keyword evidence="3" id="KW-0406">Ion transport</keyword>
<name>A0A5S3PQU0_9FLAO</name>
<protein>
    <submittedName>
        <fullName evidence="3">Two pore domain potassium channel family protein</fullName>
    </submittedName>
</protein>
<keyword evidence="1" id="KW-1133">Transmembrane helix</keyword>
<keyword evidence="3" id="KW-0813">Transport</keyword>
<keyword evidence="1" id="KW-0472">Membrane</keyword>